<dbReference type="InterPro" id="IPR012999">
    <property type="entry name" value="Pyr_OxRdtase_I_AS"/>
</dbReference>
<dbReference type="InterPro" id="IPR046952">
    <property type="entry name" value="GSHR/TRXR-like"/>
</dbReference>
<reference evidence="19 20" key="1">
    <citation type="journal article" date="2019" name="Nat. Ecol. Evol.">
        <title>Megaphylogeny resolves global patterns of mushroom evolution.</title>
        <authorList>
            <person name="Varga T."/>
            <person name="Krizsan K."/>
            <person name="Foldi C."/>
            <person name="Dima B."/>
            <person name="Sanchez-Garcia M."/>
            <person name="Sanchez-Ramirez S."/>
            <person name="Szollosi G.J."/>
            <person name="Szarkandi J.G."/>
            <person name="Papp V."/>
            <person name="Albert L."/>
            <person name="Andreopoulos W."/>
            <person name="Angelini C."/>
            <person name="Antonin V."/>
            <person name="Barry K.W."/>
            <person name="Bougher N.L."/>
            <person name="Buchanan P."/>
            <person name="Buyck B."/>
            <person name="Bense V."/>
            <person name="Catcheside P."/>
            <person name="Chovatia M."/>
            <person name="Cooper J."/>
            <person name="Damon W."/>
            <person name="Desjardin D."/>
            <person name="Finy P."/>
            <person name="Geml J."/>
            <person name="Haridas S."/>
            <person name="Hughes K."/>
            <person name="Justo A."/>
            <person name="Karasinski D."/>
            <person name="Kautmanova I."/>
            <person name="Kiss B."/>
            <person name="Kocsube S."/>
            <person name="Kotiranta H."/>
            <person name="LaButti K.M."/>
            <person name="Lechner B.E."/>
            <person name="Liimatainen K."/>
            <person name="Lipzen A."/>
            <person name="Lukacs Z."/>
            <person name="Mihaltcheva S."/>
            <person name="Morgado L.N."/>
            <person name="Niskanen T."/>
            <person name="Noordeloos M.E."/>
            <person name="Ohm R.A."/>
            <person name="Ortiz-Santana B."/>
            <person name="Ovrebo C."/>
            <person name="Racz N."/>
            <person name="Riley R."/>
            <person name="Savchenko A."/>
            <person name="Shiryaev A."/>
            <person name="Soop K."/>
            <person name="Spirin V."/>
            <person name="Szebenyi C."/>
            <person name="Tomsovsky M."/>
            <person name="Tulloss R.E."/>
            <person name="Uehling J."/>
            <person name="Grigoriev I.V."/>
            <person name="Vagvolgyi C."/>
            <person name="Papp T."/>
            <person name="Martin F.M."/>
            <person name="Miettinen O."/>
            <person name="Hibbett D.S."/>
            <person name="Nagy L.G."/>
        </authorList>
    </citation>
    <scope>NUCLEOTIDE SEQUENCE [LARGE SCALE GENOMIC DNA]</scope>
    <source>
        <strain evidence="19 20">CBS 309.79</strain>
    </source>
</reference>
<evidence type="ECO:0000256" key="11">
    <source>
        <dbReference type="ARBA" id="ARBA00056905"/>
    </source>
</evidence>
<dbReference type="STRING" id="1884261.A0A5C3R0D9"/>
<keyword evidence="16" id="KW-0963">Cytoplasm</keyword>
<keyword evidence="6 13" id="KW-0274">FAD</keyword>
<feature type="binding site" evidence="13">
    <location>
        <position position="59"/>
    </location>
    <ligand>
        <name>FAD</name>
        <dbReference type="ChEBI" id="CHEBI:57692"/>
    </ligand>
</feature>
<dbReference type="SUPFAM" id="SSF55424">
    <property type="entry name" value="FAD/NAD-linked reductases, dimerisation (C-terminal) domain"/>
    <property type="match status" value="1"/>
</dbReference>
<evidence type="ECO:0000256" key="15">
    <source>
        <dbReference type="RuleBase" id="RU003691"/>
    </source>
</evidence>
<gene>
    <name evidence="19" type="ORF">BDV98DRAFT_539776</name>
</gene>
<dbReference type="GO" id="GO:0004362">
    <property type="term" value="F:glutathione-disulfide reductase (NADPH) activity"/>
    <property type="evidence" value="ECO:0007669"/>
    <property type="project" value="UniProtKB-EC"/>
</dbReference>
<keyword evidence="5 15" id="KW-0285">Flavoprotein</keyword>
<dbReference type="FunFam" id="3.50.50.60:FF:000235">
    <property type="entry name" value="Glutathione reductase"/>
    <property type="match status" value="1"/>
</dbReference>
<evidence type="ECO:0000256" key="4">
    <source>
        <dbReference type="ARBA" id="ARBA00017111"/>
    </source>
</evidence>
<dbReference type="GO" id="GO:0034599">
    <property type="term" value="P:cellular response to oxidative stress"/>
    <property type="evidence" value="ECO:0007669"/>
    <property type="project" value="TreeGrafter"/>
</dbReference>
<dbReference type="Pfam" id="PF02852">
    <property type="entry name" value="Pyr_redox_dim"/>
    <property type="match status" value="1"/>
</dbReference>
<sequence length="471" mass="51437">MAPIHKPTTDRYDYVVLGGGSGGSATARRAASYGKKVAIIEATDSPGGTCVNVGCVPKKIMWHAADLKEKMTLQAPGYKFTGIENVQFDWKAFKPQRDAYIKRLNGMYERNWANDGVEYHIGIARFVSKDTVEVNPPNGEKYTLTGDNICVSIGGHPTMPSDDKIPGASLGITSDGFFDLAEQPKRVAVIGAGYIAVELAGVFNGLGTETHLIIRGETVLRTFDPSLQEVITPWMEKTGVKIHRESNVLRVEGEKGGELTVVTDKGEELKVDTVLWAIGRHADTDSINADAIKLNLDEKGDIIVDEYQNTNVAGVTAIGDVQGKYLLTPVAIAAGRRLANRLFGPEKFKKDKLEYHDISSVVFSHPPLGTVGLTEPQAREKYGDENVKIYKSNFRGLYFSMVDEHHKEPSMYKLICVGEEEKVVGIHILGMGSDEAMQGFGVAVKMGARKEDLDNTVAIHPTAAEELVTLR</sequence>
<dbReference type="InterPro" id="IPR016156">
    <property type="entry name" value="FAD/NAD-linked_Rdtase_dimer_sf"/>
</dbReference>
<evidence type="ECO:0000256" key="16">
    <source>
        <dbReference type="RuleBase" id="RU365016"/>
    </source>
</evidence>
<comment type="catalytic activity">
    <reaction evidence="10 16">
        <text>2 glutathione + NADP(+) = glutathione disulfide + NADPH + H(+)</text>
        <dbReference type="Rhea" id="RHEA:11740"/>
        <dbReference type="ChEBI" id="CHEBI:15378"/>
        <dbReference type="ChEBI" id="CHEBI:57783"/>
        <dbReference type="ChEBI" id="CHEBI:57925"/>
        <dbReference type="ChEBI" id="CHEBI:58297"/>
        <dbReference type="ChEBI" id="CHEBI:58349"/>
        <dbReference type="EC" id="1.8.1.7"/>
    </reaction>
</comment>
<evidence type="ECO:0000256" key="9">
    <source>
        <dbReference type="ARBA" id="ARBA00023284"/>
    </source>
</evidence>
<accession>A0A5C3R0D9</accession>
<dbReference type="InterPro" id="IPR006322">
    <property type="entry name" value="Glutathione_Rdtase_euk/bac"/>
</dbReference>
<dbReference type="GO" id="GO:0050661">
    <property type="term" value="F:NADP binding"/>
    <property type="evidence" value="ECO:0007669"/>
    <property type="project" value="InterPro"/>
</dbReference>
<feature type="domain" description="FAD/NAD(P)-binding" evidence="18">
    <location>
        <begin position="12"/>
        <end position="335"/>
    </location>
</feature>
<keyword evidence="9 15" id="KW-0676">Redox-active center</keyword>
<feature type="disulfide bond" description="Redox-active" evidence="14">
    <location>
        <begin position="50"/>
        <end position="55"/>
    </location>
</feature>
<name>A0A5C3R0D9_9AGAR</name>
<proteinExistence type="inferred from homology"/>
<keyword evidence="7 15" id="KW-0560">Oxidoreductase</keyword>
<dbReference type="GO" id="GO:0005829">
    <property type="term" value="C:cytosol"/>
    <property type="evidence" value="ECO:0007669"/>
    <property type="project" value="TreeGrafter"/>
</dbReference>
<keyword evidence="20" id="KW-1185">Reference proteome</keyword>
<feature type="binding site" evidence="13">
    <location>
        <begin position="191"/>
        <end position="198"/>
    </location>
    <ligand>
        <name>NAD(+)</name>
        <dbReference type="ChEBI" id="CHEBI:57540"/>
    </ligand>
</feature>
<dbReference type="InterPro" id="IPR001100">
    <property type="entry name" value="Pyr_nuc-diS_OxRdtase"/>
</dbReference>
<keyword evidence="13" id="KW-0547">Nucleotide-binding</keyword>
<dbReference type="NCBIfam" id="NF004776">
    <property type="entry name" value="PRK06116.1"/>
    <property type="match status" value="1"/>
</dbReference>
<evidence type="ECO:0000256" key="1">
    <source>
        <dbReference type="ARBA" id="ARBA00007532"/>
    </source>
</evidence>
<dbReference type="PRINTS" id="PR00368">
    <property type="entry name" value="FADPNR"/>
</dbReference>
<dbReference type="EC" id="1.8.1.7" evidence="3 16"/>
<dbReference type="EMBL" id="ML178814">
    <property type="protein sequence ID" value="TFL07756.1"/>
    <property type="molecule type" value="Genomic_DNA"/>
</dbReference>
<dbReference type="PRINTS" id="PR00411">
    <property type="entry name" value="PNDRDTASEI"/>
</dbReference>
<keyword evidence="16" id="KW-0521">NADP</keyword>
<dbReference type="PANTHER" id="PTHR42737">
    <property type="entry name" value="GLUTATHIONE REDUCTASE"/>
    <property type="match status" value="1"/>
</dbReference>
<evidence type="ECO:0000256" key="6">
    <source>
        <dbReference type="ARBA" id="ARBA00022827"/>
    </source>
</evidence>
<dbReference type="NCBIfam" id="TIGR01421">
    <property type="entry name" value="gluta_reduc_1"/>
    <property type="match status" value="1"/>
</dbReference>
<keyword evidence="8" id="KW-1015">Disulfide bond</keyword>
<dbReference type="OrthoDB" id="5956163at2759"/>
<feature type="active site" description="Proton acceptor" evidence="12">
    <location>
        <position position="460"/>
    </location>
</feature>
<dbReference type="GO" id="GO:0045454">
    <property type="term" value="P:cell redox homeostasis"/>
    <property type="evidence" value="ECO:0007669"/>
    <property type="project" value="InterPro"/>
</dbReference>
<comment type="similarity">
    <text evidence="1 15">Belongs to the class-I pyridine nucleotide-disulfide oxidoreductase family.</text>
</comment>
<feature type="binding site" evidence="13">
    <location>
        <position position="320"/>
    </location>
    <ligand>
        <name>FAD</name>
        <dbReference type="ChEBI" id="CHEBI:57692"/>
    </ligand>
</feature>
<dbReference type="Pfam" id="PF07992">
    <property type="entry name" value="Pyr_redox_2"/>
    <property type="match status" value="1"/>
</dbReference>
<evidence type="ECO:0000256" key="12">
    <source>
        <dbReference type="PIRSR" id="PIRSR000350-2"/>
    </source>
</evidence>
<evidence type="ECO:0000256" key="14">
    <source>
        <dbReference type="PIRSR" id="PIRSR000350-4"/>
    </source>
</evidence>
<keyword evidence="13" id="KW-0520">NAD</keyword>
<dbReference type="PIRSF" id="PIRSF000350">
    <property type="entry name" value="Mercury_reductase_MerA"/>
    <property type="match status" value="1"/>
</dbReference>
<evidence type="ECO:0000313" key="19">
    <source>
        <dbReference type="EMBL" id="TFL07756.1"/>
    </source>
</evidence>
<dbReference type="SUPFAM" id="SSF51905">
    <property type="entry name" value="FAD/NAD(P)-binding domain"/>
    <property type="match status" value="1"/>
</dbReference>
<dbReference type="InterPro" id="IPR023753">
    <property type="entry name" value="FAD/NAD-binding_dom"/>
</dbReference>
<evidence type="ECO:0000259" key="17">
    <source>
        <dbReference type="Pfam" id="PF02852"/>
    </source>
</evidence>
<dbReference type="GO" id="GO:0005739">
    <property type="term" value="C:mitochondrion"/>
    <property type="evidence" value="ECO:0007669"/>
    <property type="project" value="TreeGrafter"/>
</dbReference>
<evidence type="ECO:0000256" key="8">
    <source>
        <dbReference type="ARBA" id="ARBA00023157"/>
    </source>
</evidence>
<comment type="cofactor">
    <cofactor evidence="13">
        <name>FAD</name>
        <dbReference type="ChEBI" id="CHEBI:57692"/>
    </cofactor>
    <text evidence="13">Binds 1 FAD per subunit.</text>
</comment>
<evidence type="ECO:0000256" key="10">
    <source>
        <dbReference type="ARBA" id="ARBA00049142"/>
    </source>
</evidence>
<organism evidence="19 20">
    <name type="scientific">Pterulicium gracile</name>
    <dbReference type="NCBI Taxonomy" id="1884261"/>
    <lineage>
        <taxon>Eukaryota</taxon>
        <taxon>Fungi</taxon>
        <taxon>Dikarya</taxon>
        <taxon>Basidiomycota</taxon>
        <taxon>Agaricomycotina</taxon>
        <taxon>Agaricomycetes</taxon>
        <taxon>Agaricomycetidae</taxon>
        <taxon>Agaricales</taxon>
        <taxon>Pleurotineae</taxon>
        <taxon>Pterulaceae</taxon>
        <taxon>Pterulicium</taxon>
    </lineage>
</organism>
<feature type="binding site" evidence="13">
    <location>
        <position position="279"/>
    </location>
    <ligand>
        <name>NAD(+)</name>
        <dbReference type="ChEBI" id="CHEBI:57540"/>
    </ligand>
</feature>
<dbReference type="AlphaFoldDB" id="A0A5C3R0D9"/>
<evidence type="ECO:0000256" key="5">
    <source>
        <dbReference type="ARBA" id="ARBA00022630"/>
    </source>
</evidence>
<dbReference type="GO" id="GO:0006749">
    <property type="term" value="P:glutathione metabolic process"/>
    <property type="evidence" value="ECO:0007669"/>
    <property type="project" value="InterPro"/>
</dbReference>
<dbReference type="PROSITE" id="PS00076">
    <property type="entry name" value="PYRIDINE_REDOX_1"/>
    <property type="match status" value="1"/>
</dbReference>
<protein>
    <recommendedName>
        <fullName evidence="4 16">Glutathione reductase</fullName>
        <ecNumber evidence="3 16">1.8.1.7</ecNumber>
    </recommendedName>
</protein>
<evidence type="ECO:0000313" key="20">
    <source>
        <dbReference type="Proteomes" id="UP000305067"/>
    </source>
</evidence>
<comment type="subcellular location">
    <subcellularLocation>
        <location evidence="16">Cytoplasm</location>
    </subcellularLocation>
</comment>
<evidence type="ECO:0000256" key="2">
    <source>
        <dbReference type="ARBA" id="ARBA00011738"/>
    </source>
</evidence>
<dbReference type="FunFam" id="3.30.390.30:FF:000003">
    <property type="entry name" value="Glutathione reductase"/>
    <property type="match status" value="1"/>
</dbReference>
<dbReference type="Gene3D" id="3.30.390.30">
    <property type="match status" value="1"/>
</dbReference>
<evidence type="ECO:0000259" key="18">
    <source>
        <dbReference type="Pfam" id="PF07992"/>
    </source>
</evidence>
<comment type="function">
    <text evidence="11 16">Catalyzes the reduction of glutathione disulfide (GSSG) to reduced glutathione (GSH). Constitutes the major mechanism to maintain a high GSH:GSSG ratio in the cytosol.</text>
</comment>
<evidence type="ECO:0000256" key="3">
    <source>
        <dbReference type="ARBA" id="ARBA00012607"/>
    </source>
</evidence>
<evidence type="ECO:0000256" key="7">
    <source>
        <dbReference type="ARBA" id="ARBA00023002"/>
    </source>
</evidence>
<dbReference type="InterPro" id="IPR036188">
    <property type="entry name" value="FAD/NAD-bd_sf"/>
</dbReference>
<dbReference type="Gene3D" id="3.50.50.60">
    <property type="entry name" value="FAD/NAD(P)-binding domain"/>
    <property type="match status" value="2"/>
</dbReference>
<dbReference type="Proteomes" id="UP000305067">
    <property type="component" value="Unassembled WGS sequence"/>
</dbReference>
<evidence type="ECO:0000256" key="13">
    <source>
        <dbReference type="PIRSR" id="PIRSR000350-3"/>
    </source>
</evidence>
<comment type="subunit">
    <text evidence="2">Homodimer.</text>
</comment>
<feature type="domain" description="Pyridine nucleotide-disulphide oxidoreductase dimerisation" evidence="17">
    <location>
        <begin position="358"/>
        <end position="470"/>
    </location>
</feature>
<dbReference type="InterPro" id="IPR004099">
    <property type="entry name" value="Pyr_nucl-diS_OxRdtase_dimer"/>
</dbReference>
<dbReference type="PANTHER" id="PTHR42737:SF2">
    <property type="entry name" value="GLUTATHIONE REDUCTASE"/>
    <property type="match status" value="1"/>
</dbReference>
<dbReference type="GO" id="GO:0050660">
    <property type="term" value="F:flavin adenine dinucleotide binding"/>
    <property type="evidence" value="ECO:0007669"/>
    <property type="project" value="InterPro"/>
</dbReference>